<name>A0A100IF09_ASPNG</name>
<dbReference type="Proteomes" id="UP000068243">
    <property type="component" value="Unassembled WGS sequence"/>
</dbReference>
<keyword evidence="1" id="KW-0732">Signal</keyword>
<evidence type="ECO:0000313" key="3">
    <source>
        <dbReference type="Proteomes" id="UP000068243"/>
    </source>
</evidence>
<dbReference type="AlphaFoldDB" id="A0A100IF09"/>
<evidence type="ECO:0000256" key="1">
    <source>
        <dbReference type="SAM" id="SignalP"/>
    </source>
</evidence>
<sequence length="296" mass="32757">MKLPLFLILTVCVSKAVAFGLYGCYERLLYWQAYQMDSGSKKKRIAPACSRDAKTAQVVGPVTGGRCNLRQFLYYITENEVEKGIIADKNKLKDADLEKEKSALDEVASAMYKAKVGRTYNPGRIYQGLEANSGIHELIGNVAAFIEQKGWLEEENGKPSQTLFDQAEKARSRVEFGRKASGARDVGAEIRKRYDREVWDKQPKNKNGEIDKEAPLVDEGLVKEKLAIPEGGVEGWPTCDLEVAKNSVNAAEAAAGRGPMKLNKDFIGPWRDRETAHVLNIDAAKDAKLKINSCSA</sequence>
<organism evidence="2 3">
    <name type="scientific">Aspergillus niger</name>
    <dbReference type="NCBI Taxonomy" id="5061"/>
    <lineage>
        <taxon>Eukaryota</taxon>
        <taxon>Fungi</taxon>
        <taxon>Dikarya</taxon>
        <taxon>Ascomycota</taxon>
        <taxon>Pezizomycotina</taxon>
        <taxon>Eurotiomycetes</taxon>
        <taxon>Eurotiomycetidae</taxon>
        <taxon>Eurotiales</taxon>
        <taxon>Aspergillaceae</taxon>
        <taxon>Aspergillus</taxon>
        <taxon>Aspergillus subgen. Circumdati</taxon>
    </lineage>
</organism>
<accession>A0A100IF09</accession>
<dbReference type="EMBL" id="BCMY01000004">
    <property type="protein sequence ID" value="GAQ40009.1"/>
    <property type="molecule type" value="Genomic_DNA"/>
</dbReference>
<protein>
    <submittedName>
        <fullName evidence="2">Uncharacterized protein</fullName>
    </submittedName>
</protein>
<feature type="chain" id="PRO_5007087367" evidence="1">
    <location>
        <begin position="19"/>
        <end position="296"/>
    </location>
</feature>
<feature type="signal peptide" evidence="1">
    <location>
        <begin position="1"/>
        <end position="18"/>
    </location>
</feature>
<comment type="caution">
    <text evidence="2">The sequence shown here is derived from an EMBL/GenBank/DDBJ whole genome shotgun (WGS) entry which is preliminary data.</text>
</comment>
<evidence type="ECO:0000313" key="2">
    <source>
        <dbReference type="EMBL" id="GAQ40009.1"/>
    </source>
</evidence>
<reference evidence="3" key="1">
    <citation type="journal article" date="2016" name="Genome Announc.">
        <title>Draft genome sequence of Aspergillus niger strain An76.</title>
        <authorList>
            <person name="Gong W."/>
            <person name="Cheng Z."/>
            <person name="Zhang H."/>
            <person name="Liu L."/>
            <person name="Gao P."/>
            <person name="Wang L."/>
        </authorList>
    </citation>
    <scope>NUCLEOTIDE SEQUENCE [LARGE SCALE GENOMIC DNA]</scope>
    <source>
        <strain evidence="3">An76</strain>
    </source>
</reference>
<gene>
    <name evidence="2" type="ORF">ABL_03441</name>
</gene>
<dbReference type="OMA" id="ANSGIHE"/>
<dbReference type="OrthoDB" id="4408124at2759"/>
<proteinExistence type="predicted"/>